<feature type="non-terminal residue" evidence="3">
    <location>
        <position position="170"/>
    </location>
</feature>
<dbReference type="PANTHER" id="PTHR30443:SF4">
    <property type="entry name" value="PHOSPHOETHANOLAMINE TRANSFERASE OPGE-RELATED"/>
    <property type="match status" value="1"/>
</dbReference>
<evidence type="ECO:0000313" key="3">
    <source>
        <dbReference type="EMBL" id="TWO58714.1"/>
    </source>
</evidence>
<proteinExistence type="inferred from homology"/>
<keyword evidence="3" id="KW-0808">Transferase</keyword>
<dbReference type="Gene3D" id="3.40.720.10">
    <property type="entry name" value="Alkaline Phosphatase, subunit A"/>
    <property type="match status" value="1"/>
</dbReference>
<protein>
    <submittedName>
        <fullName evidence="3">Sulfatase-like hydrolase/transferase</fullName>
    </submittedName>
</protein>
<dbReference type="InterPro" id="IPR040423">
    <property type="entry name" value="PEA_transferase"/>
</dbReference>
<comment type="caution">
    <text evidence="3">The sequence shown here is derived from an EMBL/GenBank/DDBJ whole genome shotgun (WGS) entry which is preliminary data.</text>
</comment>
<dbReference type="GO" id="GO:0016776">
    <property type="term" value="F:phosphotransferase activity, phosphate group as acceptor"/>
    <property type="evidence" value="ECO:0007669"/>
    <property type="project" value="TreeGrafter"/>
</dbReference>
<dbReference type="EMBL" id="RSBM03000039">
    <property type="protein sequence ID" value="TWO58714.1"/>
    <property type="molecule type" value="Genomic_DNA"/>
</dbReference>
<dbReference type="RefSeq" id="WP_142805775.1">
    <property type="nucleotide sequence ID" value="NZ_RSBM03000039.1"/>
</dbReference>
<name>A0A651UUR2_SALEB</name>
<organism evidence="3">
    <name type="scientific">Salmonella enterica subsp. enterica serovar Java</name>
    <dbReference type="NCBI Taxonomy" id="224729"/>
    <lineage>
        <taxon>Bacteria</taxon>
        <taxon>Pseudomonadati</taxon>
        <taxon>Pseudomonadota</taxon>
        <taxon>Gammaproteobacteria</taxon>
        <taxon>Enterobacterales</taxon>
        <taxon>Enterobacteriaceae</taxon>
        <taxon>Salmonella</taxon>
    </lineage>
</organism>
<dbReference type="PANTHER" id="PTHR30443">
    <property type="entry name" value="INNER MEMBRANE PROTEIN"/>
    <property type="match status" value="1"/>
</dbReference>
<accession>A0A651UUR2</accession>
<dbReference type="GO" id="GO:0005886">
    <property type="term" value="C:plasma membrane"/>
    <property type="evidence" value="ECO:0007669"/>
    <property type="project" value="UniProtKB-SubCell"/>
</dbReference>
<evidence type="ECO:0000259" key="2">
    <source>
        <dbReference type="Pfam" id="PF00884"/>
    </source>
</evidence>
<sequence length="170" mass="19562">MLSKLAFNALHGMKEYISELIQFKKLNSLNSENNEWGEITNDSKYEINILFIGEMMRSDYLNVYGYNEKNTPFLSSVNGTFVHNFYSADTHTVPSLRIMLTYQGENSKIEPNYPKSFINAANNAGYDTYWISNQGLIGEYDTPISFIAKSATHKYFIKLHDNNAEDHDML</sequence>
<gene>
    <name evidence="3" type="ORF">EIL58_0023030</name>
</gene>
<dbReference type="InterPro" id="IPR000917">
    <property type="entry name" value="Sulfatase_N"/>
</dbReference>
<dbReference type="SUPFAM" id="SSF53649">
    <property type="entry name" value="Alkaline phosphatase-like"/>
    <property type="match status" value="1"/>
</dbReference>
<feature type="domain" description="Sulfatase N-terminal" evidence="2">
    <location>
        <begin position="49"/>
        <end position="155"/>
    </location>
</feature>
<reference evidence="3" key="1">
    <citation type="journal article" date="2019" name="Appl. Environ. Microbiol.">
        <title>Clinically Unreported Salmonellosis Outbreak Detected via Comparative Genomic Analysis of Municipal Wastewater Salmonella Isolates.</title>
        <authorList>
            <person name="Diemert S."/>
            <person name="Yan T."/>
        </authorList>
    </citation>
    <scope>NUCLEOTIDE SEQUENCE</scope>
    <source>
        <strain evidence="3">HIY0081</strain>
    </source>
</reference>
<comment type="similarity">
    <text evidence="1">Belongs to the phosphoethanolamine transferase family.</text>
</comment>
<dbReference type="GO" id="GO:0016787">
    <property type="term" value="F:hydrolase activity"/>
    <property type="evidence" value="ECO:0007669"/>
    <property type="project" value="UniProtKB-KW"/>
</dbReference>
<dbReference type="GO" id="GO:0009244">
    <property type="term" value="P:lipopolysaccharide core region biosynthetic process"/>
    <property type="evidence" value="ECO:0007669"/>
    <property type="project" value="TreeGrafter"/>
</dbReference>
<dbReference type="AlphaFoldDB" id="A0A651UUR2"/>
<evidence type="ECO:0000256" key="1">
    <source>
        <dbReference type="ARBA" id="ARBA00038481"/>
    </source>
</evidence>
<keyword evidence="3" id="KW-0378">Hydrolase</keyword>
<dbReference type="Pfam" id="PF00884">
    <property type="entry name" value="Sulfatase"/>
    <property type="match status" value="1"/>
</dbReference>
<dbReference type="InterPro" id="IPR017850">
    <property type="entry name" value="Alkaline_phosphatase_core_sf"/>
</dbReference>